<accession>A0A6M1LJQ7</accession>
<dbReference type="Gene3D" id="1.10.10.10">
    <property type="entry name" value="Winged helix-like DNA-binding domain superfamily/Winged helix DNA-binding domain"/>
    <property type="match status" value="1"/>
</dbReference>
<protein>
    <submittedName>
        <fullName evidence="2">Helix-turn-helix transcriptional regulator</fullName>
    </submittedName>
</protein>
<dbReference type="AlphaFoldDB" id="A0A6M1LJQ7"/>
<dbReference type="InterPro" id="IPR001845">
    <property type="entry name" value="HTH_ArsR_DNA-bd_dom"/>
</dbReference>
<dbReference type="GO" id="GO:0097063">
    <property type="term" value="F:cadmium ion sensor activity"/>
    <property type="evidence" value="ECO:0007669"/>
    <property type="project" value="TreeGrafter"/>
</dbReference>
<dbReference type="PROSITE" id="PS50987">
    <property type="entry name" value="HTH_ARSR_2"/>
    <property type="match status" value="1"/>
</dbReference>
<dbReference type="SMART" id="SM00418">
    <property type="entry name" value="HTH_ARSR"/>
    <property type="match status" value="1"/>
</dbReference>
<evidence type="ECO:0000313" key="3">
    <source>
        <dbReference type="Proteomes" id="UP000475385"/>
    </source>
</evidence>
<dbReference type="GO" id="GO:0032791">
    <property type="term" value="F:lead ion binding"/>
    <property type="evidence" value="ECO:0007669"/>
    <property type="project" value="TreeGrafter"/>
</dbReference>
<dbReference type="PANTHER" id="PTHR39168">
    <property type="entry name" value="TRANSCRIPTIONAL REGULATOR-RELATED"/>
    <property type="match status" value="1"/>
</dbReference>
<dbReference type="InterPro" id="IPR011991">
    <property type="entry name" value="ArsR-like_HTH"/>
</dbReference>
<comment type="caution">
    <text evidence="2">The sequence shown here is derived from an EMBL/GenBank/DDBJ whole genome shotgun (WGS) entry which is preliminary data.</text>
</comment>
<keyword evidence="3" id="KW-1185">Reference proteome</keyword>
<feature type="domain" description="HTH arsR-type" evidence="1">
    <location>
        <begin position="1"/>
        <end position="94"/>
    </location>
</feature>
<sequence length="234" mass="24208">MPSINALAETAALVGDPARAAMLAALMDGRARTAGELAASAGITPQTASGHLARLAGAGLLAMEKQGRHRYHRLASAGVARMLEGIMAVAEGGAPPARAARPFGPRDAAMRAARTCYDHLAGRLAVALADAMVARGVLELGPDGGAVTPSGEAFLEAFGIPMARPARGRLFCRPCLDWSERRPHVAGVLGAALCTRCLDLGWVRRREGGRTLLVTPEGARGFRDAFGVEVAATP</sequence>
<dbReference type="SUPFAM" id="SSF46785">
    <property type="entry name" value="Winged helix' DNA-binding domain"/>
    <property type="match status" value="1"/>
</dbReference>
<dbReference type="GO" id="GO:0003677">
    <property type="term" value="F:DNA binding"/>
    <property type="evidence" value="ECO:0007669"/>
    <property type="project" value="TreeGrafter"/>
</dbReference>
<evidence type="ECO:0000259" key="1">
    <source>
        <dbReference type="PROSITE" id="PS50987"/>
    </source>
</evidence>
<dbReference type="GO" id="GO:0003700">
    <property type="term" value="F:DNA-binding transcription factor activity"/>
    <property type="evidence" value="ECO:0007669"/>
    <property type="project" value="InterPro"/>
</dbReference>
<proteinExistence type="predicted"/>
<gene>
    <name evidence="2" type="ORF">G3576_11155</name>
</gene>
<dbReference type="EMBL" id="JAAIKB010000003">
    <property type="protein sequence ID" value="NGM20575.1"/>
    <property type="molecule type" value="Genomic_DNA"/>
</dbReference>
<evidence type="ECO:0000313" key="2">
    <source>
        <dbReference type="EMBL" id="NGM20575.1"/>
    </source>
</evidence>
<dbReference type="RefSeq" id="WP_164694452.1">
    <property type="nucleotide sequence ID" value="NZ_JAAIKB010000003.1"/>
</dbReference>
<dbReference type="GO" id="GO:0046686">
    <property type="term" value="P:response to cadmium ion"/>
    <property type="evidence" value="ECO:0007669"/>
    <property type="project" value="TreeGrafter"/>
</dbReference>
<dbReference type="PANTHER" id="PTHR39168:SF1">
    <property type="entry name" value="TRANSCRIPTIONAL REGULATORY PROTEIN"/>
    <property type="match status" value="1"/>
</dbReference>
<name>A0A6M1LJQ7_9PROT</name>
<dbReference type="InterPro" id="IPR052543">
    <property type="entry name" value="HTH_Metal-responsive_Reg"/>
</dbReference>
<dbReference type="CDD" id="cd00090">
    <property type="entry name" value="HTH_ARSR"/>
    <property type="match status" value="1"/>
</dbReference>
<dbReference type="Pfam" id="PF12840">
    <property type="entry name" value="HTH_20"/>
    <property type="match status" value="1"/>
</dbReference>
<organism evidence="2 3">
    <name type="scientific">Falsiroseomonas algicola</name>
    <dbReference type="NCBI Taxonomy" id="2716930"/>
    <lineage>
        <taxon>Bacteria</taxon>
        <taxon>Pseudomonadati</taxon>
        <taxon>Pseudomonadota</taxon>
        <taxon>Alphaproteobacteria</taxon>
        <taxon>Acetobacterales</taxon>
        <taxon>Roseomonadaceae</taxon>
        <taxon>Falsiroseomonas</taxon>
    </lineage>
</organism>
<dbReference type="GO" id="GO:0010288">
    <property type="term" value="P:response to lead ion"/>
    <property type="evidence" value="ECO:0007669"/>
    <property type="project" value="TreeGrafter"/>
</dbReference>
<reference evidence="2 3" key="1">
    <citation type="submission" date="2020-03" db="EMBL/GenBank/DDBJ databases">
        <title>Roseomonas stagni sp. nov., isolated from pond water in Japan.</title>
        <authorList>
            <person name="Furuhata K."/>
            <person name="Miyamoto H."/>
            <person name="Goto K."/>
        </authorList>
    </citation>
    <scope>NUCLEOTIDE SEQUENCE [LARGE SCALE GENOMIC DNA]</scope>
    <source>
        <strain evidence="2 3">PeD5</strain>
    </source>
</reference>
<dbReference type="InterPro" id="IPR036388">
    <property type="entry name" value="WH-like_DNA-bd_sf"/>
</dbReference>
<dbReference type="Proteomes" id="UP000475385">
    <property type="component" value="Unassembled WGS sequence"/>
</dbReference>
<dbReference type="InterPro" id="IPR036390">
    <property type="entry name" value="WH_DNA-bd_sf"/>
</dbReference>